<comment type="pathway">
    <text evidence="9">Cell wall biogenesis; lipoteichoic acid biosynthesis.</text>
</comment>
<accession>A0ABT4Q8D6</accession>
<comment type="caution">
    <text evidence="11">The sequence shown here is derived from an EMBL/GenBank/DDBJ whole genome shotgun (WGS) entry which is preliminary data.</text>
</comment>
<feature type="transmembrane region" description="Helical" evidence="10">
    <location>
        <begin position="225"/>
        <end position="246"/>
    </location>
</feature>
<keyword evidence="7 9" id="KW-0472">Membrane</keyword>
<dbReference type="Pfam" id="PF03062">
    <property type="entry name" value="MBOAT"/>
    <property type="match status" value="1"/>
</dbReference>
<organism evidence="11 12">
    <name type="scientific">Paenibacillus gyeongsangnamensis</name>
    <dbReference type="NCBI Taxonomy" id="3388067"/>
    <lineage>
        <taxon>Bacteria</taxon>
        <taxon>Bacillati</taxon>
        <taxon>Bacillota</taxon>
        <taxon>Bacilli</taxon>
        <taxon>Bacillales</taxon>
        <taxon>Paenibacillaceae</taxon>
        <taxon>Paenibacillus</taxon>
    </lineage>
</organism>
<feature type="transmembrane region" description="Helical" evidence="10">
    <location>
        <begin position="103"/>
        <end position="124"/>
    </location>
</feature>
<dbReference type="PANTHER" id="PTHR13285">
    <property type="entry name" value="ACYLTRANSFERASE"/>
    <property type="match status" value="1"/>
</dbReference>
<keyword evidence="4 9" id="KW-0808">Transferase</keyword>
<dbReference type="PIRSF" id="PIRSF500216">
    <property type="entry name" value="DltB"/>
    <property type="match status" value="1"/>
</dbReference>
<keyword evidence="8 9" id="KW-0012">Acyltransferase</keyword>
<feature type="transmembrane region" description="Helical" evidence="10">
    <location>
        <begin position="53"/>
        <end position="71"/>
    </location>
</feature>
<feature type="transmembrane region" description="Helical" evidence="10">
    <location>
        <begin position="299"/>
        <end position="317"/>
    </location>
</feature>
<evidence type="ECO:0000313" key="12">
    <source>
        <dbReference type="Proteomes" id="UP001527882"/>
    </source>
</evidence>
<gene>
    <name evidence="11" type="primary">dltB</name>
    <name evidence="11" type="ORF">O9H85_11575</name>
</gene>
<evidence type="ECO:0000256" key="8">
    <source>
        <dbReference type="ARBA" id="ARBA00023315"/>
    </source>
</evidence>
<evidence type="ECO:0000256" key="1">
    <source>
        <dbReference type="ARBA" id="ARBA00004651"/>
    </source>
</evidence>
<sequence length="380" mass="45155">MIPYASLDYFLWAAYILLPGMLLRWLFRKYTWPLLIITAAFLAMLFWNRREELYFLAGYTIWQGLLIWGYTKVTKKRADWYYGSVVLSLLPLVWVKLVPVLHFHSFAGFLGISYLSFKCIQMIVEIRDGQLKTFRLADYLNFLLFFPTISAGPIDRRRRFVKDAVQTLSAKEYGDLIYQGIDRLFRGFLYKFIAAYLIQTYWLGRPLLESHTFSGTMSYMYAYSFYLFFDFAGYSAFAVGFSYLLGIRTPENFNKPFLSRNIKDFWNRWHMTLSFWFRDYVYMRLVLLLTRKHVFPSKLLTSYIGYAALFGLMGLWHGLELHYIVYGIYHAVLMIAFDVFDRFNKRRGVWKDGYLTRFMSTLVTFHAVCFGFLIFSGKLF</sequence>
<evidence type="ECO:0000256" key="4">
    <source>
        <dbReference type="ARBA" id="ARBA00022679"/>
    </source>
</evidence>
<evidence type="ECO:0000256" key="2">
    <source>
        <dbReference type="ARBA" id="ARBA00010323"/>
    </source>
</evidence>
<keyword evidence="12" id="KW-1185">Reference proteome</keyword>
<dbReference type="Proteomes" id="UP001527882">
    <property type="component" value="Unassembled WGS sequence"/>
</dbReference>
<dbReference type="PIRSF" id="PIRSF016636">
    <property type="entry name" value="AlgI_DltB"/>
    <property type="match status" value="1"/>
</dbReference>
<dbReference type="RefSeq" id="WP_269881507.1">
    <property type="nucleotide sequence ID" value="NZ_JAQAGZ010000006.1"/>
</dbReference>
<feature type="transmembrane region" description="Helical" evidence="10">
    <location>
        <begin position="355"/>
        <end position="375"/>
    </location>
</feature>
<dbReference type="EMBL" id="JAQAGZ010000006">
    <property type="protein sequence ID" value="MCZ8513051.1"/>
    <property type="molecule type" value="Genomic_DNA"/>
</dbReference>
<evidence type="ECO:0000256" key="9">
    <source>
        <dbReference type="PIRNR" id="PIRNR016636"/>
    </source>
</evidence>
<dbReference type="NCBIfam" id="TIGR04091">
    <property type="entry name" value="LTA_dltB"/>
    <property type="match status" value="1"/>
</dbReference>
<reference evidence="11 12" key="1">
    <citation type="submission" date="2022-12" db="EMBL/GenBank/DDBJ databases">
        <title>Draft genome sequence of Paenibacillus sp. dW9.</title>
        <authorList>
            <person name="Choi E.-W."/>
            <person name="Kim D.-U."/>
        </authorList>
    </citation>
    <scope>NUCLEOTIDE SEQUENCE [LARGE SCALE GENOMIC DNA]</scope>
    <source>
        <strain evidence="12">dW9</strain>
    </source>
</reference>
<keyword evidence="5 10" id="KW-0812">Transmembrane</keyword>
<protein>
    <recommendedName>
        <fullName evidence="9">Teichoic acid D-alanyltransferase</fullName>
        <ecNumber evidence="9">2.3.1.-</ecNumber>
    </recommendedName>
</protein>
<feature type="transmembrane region" description="Helical" evidence="10">
    <location>
        <begin position="80"/>
        <end position="97"/>
    </location>
</feature>
<comment type="similarity">
    <text evidence="2 9">Belongs to the membrane-bound acyltransferase family.</text>
</comment>
<feature type="transmembrane region" description="Helical" evidence="10">
    <location>
        <begin position="323"/>
        <end position="343"/>
    </location>
</feature>
<evidence type="ECO:0000256" key="6">
    <source>
        <dbReference type="ARBA" id="ARBA00022989"/>
    </source>
</evidence>
<evidence type="ECO:0000256" key="10">
    <source>
        <dbReference type="SAM" id="Phobius"/>
    </source>
</evidence>
<dbReference type="PANTHER" id="PTHR13285:SF23">
    <property type="entry name" value="TEICHOIC ACID D-ALANYLTRANSFERASE"/>
    <property type="match status" value="1"/>
</dbReference>
<feature type="transmembrane region" description="Helical" evidence="10">
    <location>
        <begin position="6"/>
        <end position="23"/>
    </location>
</feature>
<feature type="transmembrane region" description="Helical" evidence="10">
    <location>
        <begin position="30"/>
        <end position="47"/>
    </location>
</feature>
<dbReference type="InterPro" id="IPR004299">
    <property type="entry name" value="MBOAT_fam"/>
</dbReference>
<comment type="function">
    <text evidence="9">O-acyltransferase that catalyzes D-alanylation of both teichoic acid and lipoteichoic acid (LTA). D-alanylation of LTA plays an important role in modulating the properties of the cell wall in Gram-positive bacteria, influencing the net charge of the cell wall. Catalyzes D-alanylation from DltC carrier protein.</text>
</comment>
<keyword evidence="6 10" id="KW-1133">Transmembrane helix</keyword>
<feature type="transmembrane region" description="Helical" evidence="10">
    <location>
        <begin position="188"/>
        <end position="204"/>
    </location>
</feature>
<dbReference type="InterPro" id="IPR051085">
    <property type="entry name" value="MB_O-acyltransferase"/>
</dbReference>
<comment type="subcellular location">
    <subcellularLocation>
        <location evidence="1">Cell membrane</location>
        <topology evidence="1">Multi-pass membrane protein</topology>
    </subcellularLocation>
</comment>
<evidence type="ECO:0000256" key="5">
    <source>
        <dbReference type="ARBA" id="ARBA00022692"/>
    </source>
</evidence>
<name>A0ABT4Q8D6_9BACL</name>
<evidence type="ECO:0000256" key="7">
    <source>
        <dbReference type="ARBA" id="ARBA00023136"/>
    </source>
</evidence>
<keyword evidence="3 9" id="KW-1003">Cell membrane</keyword>
<dbReference type="EC" id="2.3.1.-" evidence="9"/>
<proteinExistence type="inferred from homology"/>
<evidence type="ECO:0000313" key="11">
    <source>
        <dbReference type="EMBL" id="MCZ8513051.1"/>
    </source>
</evidence>
<evidence type="ECO:0000256" key="3">
    <source>
        <dbReference type="ARBA" id="ARBA00022475"/>
    </source>
</evidence>
<dbReference type="InterPro" id="IPR024024">
    <property type="entry name" value="DltB"/>
</dbReference>
<dbReference type="InterPro" id="IPR024194">
    <property type="entry name" value="Ac/AlaTfrase_AlgI/DltB"/>
</dbReference>